<dbReference type="EMBL" id="JANCLT010000006">
    <property type="protein sequence ID" value="MCP8969453.1"/>
    <property type="molecule type" value="Genomic_DNA"/>
</dbReference>
<dbReference type="InterPro" id="IPR016024">
    <property type="entry name" value="ARM-type_fold"/>
</dbReference>
<dbReference type="Proteomes" id="UP001156102">
    <property type="component" value="Unassembled WGS sequence"/>
</dbReference>
<keyword evidence="1" id="KW-1133">Transmembrane helix</keyword>
<name>A0AA41X963_9BACI</name>
<sequence>MLVTYMMWTAAGFLSILLLIYLYLVLRYVVKRKRARRKEKHKQHLRHLVAHCVKTGELLRLRLTRQMELEAVEELLEQYMNVLKSRKASLRLSRLAQRLLVEYYRERLRYPRLGVRYNALLLIDKFYIPQLTEDLLQLLMRERTTDLERLEAYRILAKTDYAGIRNILKHARDWPDVLYRDILHRLPEERFREYMRGLSIYPKRLQYNLLDVAGDKGDISFLPQLEALLYQTDPEIRTRSLKAISKIGLVRHPEMLVPFVGSSIWQERVMAAKTMGIVQKQEFLPYLVQLLSDTSWWVRLAAAQAISGYSTGRDVLWQVVRTGRDAFARDIAKERLERMVPHGRTSMD</sequence>
<organism evidence="2 3">
    <name type="scientific">Ectobacillus ponti</name>
    <dbReference type="NCBI Taxonomy" id="2961894"/>
    <lineage>
        <taxon>Bacteria</taxon>
        <taxon>Bacillati</taxon>
        <taxon>Bacillota</taxon>
        <taxon>Bacilli</taxon>
        <taxon>Bacillales</taxon>
        <taxon>Bacillaceae</taxon>
        <taxon>Ectobacillus</taxon>
    </lineage>
</organism>
<comment type="caution">
    <text evidence="2">The sequence shown here is derived from an EMBL/GenBank/DDBJ whole genome shotgun (WGS) entry which is preliminary data.</text>
</comment>
<evidence type="ECO:0000313" key="3">
    <source>
        <dbReference type="Proteomes" id="UP001156102"/>
    </source>
</evidence>
<dbReference type="SUPFAM" id="SSF48371">
    <property type="entry name" value="ARM repeat"/>
    <property type="match status" value="1"/>
</dbReference>
<dbReference type="InterPro" id="IPR021133">
    <property type="entry name" value="HEAT_type_2"/>
</dbReference>
<reference evidence="2" key="1">
    <citation type="submission" date="2022-07" db="EMBL/GenBank/DDBJ databases">
        <authorList>
            <person name="Li W.-J."/>
            <person name="Deng Q.-Q."/>
        </authorList>
    </citation>
    <scope>NUCLEOTIDE SEQUENCE</scope>
    <source>
        <strain evidence="2">SYSU M60031</strain>
    </source>
</reference>
<evidence type="ECO:0000256" key="1">
    <source>
        <dbReference type="SAM" id="Phobius"/>
    </source>
</evidence>
<accession>A0AA41X963</accession>
<feature type="transmembrane region" description="Helical" evidence="1">
    <location>
        <begin position="6"/>
        <end position="30"/>
    </location>
</feature>
<dbReference type="AlphaFoldDB" id="A0AA41X963"/>
<keyword evidence="1" id="KW-0472">Membrane</keyword>
<dbReference type="Gene3D" id="1.25.10.10">
    <property type="entry name" value="Leucine-rich Repeat Variant"/>
    <property type="match status" value="1"/>
</dbReference>
<keyword evidence="1" id="KW-0812">Transmembrane</keyword>
<evidence type="ECO:0000313" key="2">
    <source>
        <dbReference type="EMBL" id="MCP8969453.1"/>
    </source>
</evidence>
<proteinExistence type="predicted"/>
<dbReference type="RefSeq" id="WP_254759375.1">
    <property type="nucleotide sequence ID" value="NZ_JANCLT010000006.1"/>
</dbReference>
<keyword evidence="3" id="KW-1185">Reference proteome</keyword>
<dbReference type="PROSITE" id="PS50077">
    <property type="entry name" value="HEAT_REPEAT"/>
    <property type="match status" value="1"/>
</dbReference>
<protein>
    <submittedName>
        <fullName evidence="2">HEAT repeat domain-containing protein</fullName>
    </submittedName>
</protein>
<gene>
    <name evidence="2" type="ORF">NK662_13035</name>
</gene>
<dbReference type="InterPro" id="IPR011989">
    <property type="entry name" value="ARM-like"/>
</dbReference>
<dbReference type="Pfam" id="PF13646">
    <property type="entry name" value="HEAT_2"/>
    <property type="match status" value="1"/>
</dbReference>